<dbReference type="SUPFAM" id="SSF56300">
    <property type="entry name" value="Metallo-dependent phosphatases"/>
    <property type="match status" value="1"/>
</dbReference>
<name>I8T4W4_9GAMM</name>
<dbReference type="AlphaFoldDB" id="I8T4W4"/>
<accession>I8T4W4</accession>
<dbReference type="PANTHER" id="PTHR43606">
    <property type="entry name" value="PHOSPHATASE, PUTATIVE (AFU_ORTHOLOGUE AFUA_6G08710)-RELATED"/>
    <property type="match status" value="1"/>
</dbReference>
<dbReference type="RefSeq" id="WP_007185470.1">
    <property type="nucleotide sequence ID" value="NZ_AKGD01000002.1"/>
</dbReference>
<dbReference type="CDD" id="cd07389">
    <property type="entry name" value="MPP_PhoD"/>
    <property type="match status" value="1"/>
</dbReference>
<reference evidence="3 4" key="1">
    <citation type="journal article" date="2012" name="J. Bacteriol.">
        <title>Genome Sequence of n-Alkane-Degrading Hydrocarboniphaga effusa Strain AP103T (ATCC BAA-332T).</title>
        <authorList>
            <person name="Chang H.K."/>
            <person name="Zylstra G.J."/>
            <person name="Chae J.C."/>
        </authorList>
    </citation>
    <scope>NUCLEOTIDE SEQUENCE [LARGE SCALE GENOMIC DNA]</scope>
    <source>
        <strain evidence="3 4">AP103</strain>
    </source>
</reference>
<evidence type="ECO:0000259" key="1">
    <source>
        <dbReference type="Pfam" id="PF09423"/>
    </source>
</evidence>
<dbReference type="InterPro" id="IPR032093">
    <property type="entry name" value="PhoD_N"/>
</dbReference>
<dbReference type="Gene3D" id="2.60.40.380">
    <property type="entry name" value="Purple acid phosphatase-like, N-terminal"/>
    <property type="match status" value="1"/>
</dbReference>
<dbReference type="PANTHER" id="PTHR43606:SF1">
    <property type="entry name" value="PHOD-LIKE PHOSPHATASE METALLOPHOSPHATASE DOMAIN-CONTAINING PROTEIN"/>
    <property type="match status" value="1"/>
</dbReference>
<dbReference type="Proteomes" id="UP000003704">
    <property type="component" value="Unassembled WGS sequence"/>
</dbReference>
<dbReference type="InterPro" id="IPR006311">
    <property type="entry name" value="TAT_signal"/>
</dbReference>
<dbReference type="OrthoDB" id="327733at2"/>
<dbReference type="Pfam" id="PF09423">
    <property type="entry name" value="PhoD"/>
    <property type="match status" value="1"/>
</dbReference>
<dbReference type="InterPro" id="IPR052900">
    <property type="entry name" value="Phospholipid_Metab_Enz"/>
</dbReference>
<dbReference type="Gene3D" id="3.60.21.70">
    <property type="entry name" value="PhoD-like phosphatase"/>
    <property type="match status" value="1"/>
</dbReference>
<organism evidence="3 4">
    <name type="scientific">Hydrocarboniphaga effusa AP103</name>
    <dbReference type="NCBI Taxonomy" id="1172194"/>
    <lineage>
        <taxon>Bacteria</taxon>
        <taxon>Pseudomonadati</taxon>
        <taxon>Pseudomonadota</taxon>
        <taxon>Gammaproteobacteria</taxon>
        <taxon>Nevskiales</taxon>
        <taxon>Nevskiaceae</taxon>
        <taxon>Hydrocarboniphaga</taxon>
    </lineage>
</organism>
<proteinExistence type="predicted"/>
<evidence type="ECO:0000313" key="3">
    <source>
        <dbReference type="EMBL" id="EIT68945.1"/>
    </source>
</evidence>
<sequence>MSKRVESSRRGFLKSSAGAAGGLLLGGCLPGVLAARQAPVVVAADASRPRADWGLQIGDVLADRAIVWSRADRESRLVVEWSLDAQFDQKQSIVGPYALEASDYTARVDLSGLPQGREIYVRTMFQNLDDEAAESEPVNGVFRTRPRRREGLRFVWGGDTAGQGWGINPDDGGMRCYEAMRAVDPDFFLHSGDTIYADGPMKPEVALADGSWWYNAFLDAVPEKTKVAETLREYHRAYLYNLHDHHVRAFNAQVPQIWQWDDHEVTNNWSAAKDLSANAAYTEKRVQTLVARATKAFLDYAPMRSHTQDEAQRVYRRIPYGDDLDVFVLDMRSYRGPNSYNRQGSRSEATAFLGAEQIAWLKRGLRDSTATWKVIAADMPIGLLVGDGVDAQQRPQFEAIANGNGPVLGREFEIAEILRFIKRSRIGNTVWLTADVHYCAAHRYEPKQARFDDFEPFWEFVAGPLHAGTFGPGELDDTFGPQLVFAKAPPKGQSNLPPSANYQFFGQVDIDARTRAMTVALKDSTGATLFAQTLEAQRR</sequence>
<keyword evidence="4" id="KW-1185">Reference proteome</keyword>
<dbReference type="InterPro" id="IPR038607">
    <property type="entry name" value="PhoD-like_sf"/>
</dbReference>
<protein>
    <recommendedName>
        <fullName evidence="5">Alkaline phosphatase</fullName>
    </recommendedName>
</protein>
<dbReference type="InterPro" id="IPR029052">
    <property type="entry name" value="Metallo-depent_PP-like"/>
</dbReference>
<feature type="domain" description="PhoD-like phosphatase metallophosphatase" evidence="1">
    <location>
        <begin position="156"/>
        <end position="520"/>
    </location>
</feature>
<dbReference type="InterPro" id="IPR018946">
    <property type="entry name" value="PhoD-like_MPP"/>
</dbReference>
<evidence type="ECO:0000313" key="4">
    <source>
        <dbReference type="Proteomes" id="UP000003704"/>
    </source>
</evidence>
<feature type="domain" description="Phospholipase D N-terminal" evidence="2">
    <location>
        <begin position="54"/>
        <end position="144"/>
    </location>
</feature>
<gene>
    <name evidence="3" type="ORF">WQQ_25270</name>
</gene>
<dbReference type="Pfam" id="PF16655">
    <property type="entry name" value="PhoD_N"/>
    <property type="match status" value="1"/>
</dbReference>
<evidence type="ECO:0000259" key="2">
    <source>
        <dbReference type="Pfam" id="PF16655"/>
    </source>
</evidence>
<comment type="caution">
    <text evidence="3">The sequence shown here is derived from an EMBL/GenBank/DDBJ whole genome shotgun (WGS) entry which is preliminary data.</text>
</comment>
<dbReference type="PATRIC" id="fig|1172194.4.peg.2442"/>
<dbReference type="EMBL" id="AKGD01000002">
    <property type="protein sequence ID" value="EIT68945.1"/>
    <property type="molecule type" value="Genomic_DNA"/>
</dbReference>
<dbReference type="PROSITE" id="PS51318">
    <property type="entry name" value="TAT"/>
    <property type="match status" value="1"/>
</dbReference>
<evidence type="ECO:0008006" key="5">
    <source>
        <dbReference type="Google" id="ProtNLM"/>
    </source>
</evidence>
<dbReference type="STRING" id="1172194.WQQ_25270"/>
<dbReference type="PROSITE" id="PS51257">
    <property type="entry name" value="PROKAR_LIPOPROTEIN"/>
    <property type="match status" value="1"/>
</dbReference>